<keyword evidence="3" id="KW-1185">Reference proteome</keyword>
<proteinExistence type="inferred from homology"/>
<reference evidence="2 3" key="1">
    <citation type="submission" date="2021-05" db="EMBL/GenBank/DDBJ databases">
        <title>Description of Cellulomonas sp. DKR-3 sp. nov.</title>
        <authorList>
            <person name="Dahal R.H."/>
            <person name="Chaudhary D.K."/>
        </authorList>
    </citation>
    <scope>NUCLEOTIDE SEQUENCE [LARGE SCALE GENOMIC DNA]</scope>
    <source>
        <strain evidence="2 3">DKR-3</strain>
    </source>
</reference>
<protein>
    <submittedName>
        <fullName evidence="2">Heavy metal-binding domain-containing protein</fullName>
    </submittedName>
</protein>
<dbReference type="Gene3D" id="3.30.110.70">
    <property type="entry name" value="Hypothetical protein apc22750. Chain B"/>
    <property type="match status" value="1"/>
</dbReference>
<dbReference type="Proteomes" id="UP000722125">
    <property type="component" value="Unassembled WGS sequence"/>
</dbReference>
<evidence type="ECO:0000313" key="3">
    <source>
        <dbReference type="Proteomes" id="UP000722125"/>
    </source>
</evidence>
<dbReference type="PANTHER" id="PTHR34068:SF2">
    <property type="entry name" value="UPF0145 PROTEIN SCO3412"/>
    <property type="match status" value="1"/>
</dbReference>
<dbReference type="Pfam" id="PF01906">
    <property type="entry name" value="YbjQ_1"/>
    <property type="match status" value="1"/>
</dbReference>
<comment type="caution">
    <text evidence="2">The sequence shown here is derived from an EMBL/GenBank/DDBJ whole genome shotgun (WGS) entry which is preliminary data.</text>
</comment>
<dbReference type="SUPFAM" id="SSF117782">
    <property type="entry name" value="YbjQ-like"/>
    <property type="match status" value="1"/>
</dbReference>
<dbReference type="InterPro" id="IPR002765">
    <property type="entry name" value="UPF0145_YbjQ-like"/>
</dbReference>
<dbReference type="EMBL" id="JAHBOH010000002">
    <property type="protein sequence ID" value="MBT0995681.1"/>
    <property type="molecule type" value="Genomic_DNA"/>
</dbReference>
<name>A0ABS5U2X7_9CELL</name>
<dbReference type="RefSeq" id="WP_214352805.1">
    <property type="nucleotide sequence ID" value="NZ_JAHBOH010000002.1"/>
</dbReference>
<evidence type="ECO:0000256" key="1">
    <source>
        <dbReference type="ARBA" id="ARBA00010751"/>
    </source>
</evidence>
<accession>A0ABS5U2X7</accession>
<comment type="similarity">
    <text evidence="1">Belongs to the UPF0145 family.</text>
</comment>
<gene>
    <name evidence="2" type="ORF">KIN34_15485</name>
</gene>
<evidence type="ECO:0000313" key="2">
    <source>
        <dbReference type="EMBL" id="MBT0995681.1"/>
    </source>
</evidence>
<dbReference type="PANTHER" id="PTHR34068">
    <property type="entry name" value="UPF0145 PROTEIN YBJQ"/>
    <property type="match status" value="1"/>
</dbReference>
<dbReference type="InterPro" id="IPR035439">
    <property type="entry name" value="UPF0145_dom_sf"/>
</dbReference>
<sequence length="107" mass="11368">MIVVTTETVAGHRIRTTLGEVLGVTSVNVRAGITFAGSFGASARDELPDLTQVLYATRREAIARMVHEAVQRGANAVVGMRHDVGEVGEFREVCVYGTAVVIEPADA</sequence>
<organism evidence="2 3">
    <name type="scientific">Cellulomonas fulva</name>
    <dbReference type="NCBI Taxonomy" id="2835530"/>
    <lineage>
        <taxon>Bacteria</taxon>
        <taxon>Bacillati</taxon>
        <taxon>Actinomycetota</taxon>
        <taxon>Actinomycetes</taxon>
        <taxon>Micrococcales</taxon>
        <taxon>Cellulomonadaceae</taxon>
        <taxon>Cellulomonas</taxon>
    </lineage>
</organism>